<dbReference type="AlphaFoldDB" id="A0A327Q7W1"/>
<comment type="caution">
    <text evidence="4">The sequence shown here is derived from an EMBL/GenBank/DDBJ whole genome shotgun (WGS) entry which is preliminary data.</text>
</comment>
<protein>
    <submittedName>
        <fullName evidence="4">Phage integrase family protein</fullName>
    </submittedName>
</protein>
<dbReference type="Gene3D" id="1.10.443.10">
    <property type="entry name" value="Intergrase catalytic core"/>
    <property type="match status" value="1"/>
</dbReference>
<evidence type="ECO:0000256" key="2">
    <source>
        <dbReference type="ARBA" id="ARBA00023172"/>
    </source>
</evidence>
<accession>A0A327Q7W1</accession>
<dbReference type="RefSeq" id="WP_111599603.1">
    <property type="nucleotide sequence ID" value="NZ_QLLL01000008.1"/>
</dbReference>
<sequence>MKNKLLTGLNVESPTEKFKNIRLTHHGWDVDKDWYIYLEYNYNGTWKPRKFQVANKFKDVSVRKKHAEAILAARIKWISMGWNPIDDPKFKQKNKASLREKIENDLISESTPLLKALDKALEALPIKKSTRRTYKSAYNQIKPTIIELGYDILPISEFKRKDFKLVLKRLEDSRRCENNPLSNRYYNKIVETMRLLFGYIEKEEVIEYNPAAKMSFRNVGESAMYETLTAKEKIKVAHQLSIYHPNFWLYSLCIYHAGLRPDEVCALRVSDLIFDEDYIKIIPDEERRNSKTNKIGRVPMCIELKEMLYAHTIDADPNAFVFGALTKRKGIGNRGMGSILIMEEDGTVKRLTGAKRPGYFAPSFVRIKRDTATNLWRDLVMKQLKIHKKLYSLKALGADDKLRAGIDIDTIRFVFRHTKVSQTKTYAREITEFYKKEIIAKAVPFITKLASSQTVANPVQLQKVTPMRCIIKYNIA</sequence>
<dbReference type="GO" id="GO:0015074">
    <property type="term" value="P:DNA integration"/>
    <property type="evidence" value="ECO:0007669"/>
    <property type="project" value="InterPro"/>
</dbReference>
<dbReference type="GO" id="GO:0003677">
    <property type="term" value="F:DNA binding"/>
    <property type="evidence" value="ECO:0007669"/>
    <property type="project" value="UniProtKB-KW"/>
</dbReference>
<dbReference type="InterPro" id="IPR002104">
    <property type="entry name" value="Integrase_catalytic"/>
</dbReference>
<evidence type="ECO:0000313" key="4">
    <source>
        <dbReference type="EMBL" id="RAJ00490.1"/>
    </source>
</evidence>
<dbReference type="Proteomes" id="UP000249547">
    <property type="component" value="Unassembled WGS sequence"/>
</dbReference>
<gene>
    <name evidence="4" type="ORF">LX64_04196</name>
</gene>
<dbReference type="Gene3D" id="1.10.150.130">
    <property type="match status" value="1"/>
</dbReference>
<evidence type="ECO:0000256" key="1">
    <source>
        <dbReference type="ARBA" id="ARBA00023125"/>
    </source>
</evidence>
<organism evidence="4 5">
    <name type="scientific">Chitinophaga skermanii</name>
    <dbReference type="NCBI Taxonomy" id="331697"/>
    <lineage>
        <taxon>Bacteria</taxon>
        <taxon>Pseudomonadati</taxon>
        <taxon>Bacteroidota</taxon>
        <taxon>Chitinophagia</taxon>
        <taxon>Chitinophagales</taxon>
        <taxon>Chitinophagaceae</taxon>
        <taxon>Chitinophaga</taxon>
    </lineage>
</organism>
<dbReference type="InterPro" id="IPR011010">
    <property type="entry name" value="DNA_brk_join_enz"/>
</dbReference>
<keyword evidence="5" id="KW-1185">Reference proteome</keyword>
<feature type="domain" description="Tyr recombinase" evidence="3">
    <location>
        <begin position="223"/>
        <end position="440"/>
    </location>
</feature>
<dbReference type="EMBL" id="QLLL01000008">
    <property type="protein sequence ID" value="RAJ00490.1"/>
    <property type="molecule type" value="Genomic_DNA"/>
</dbReference>
<proteinExistence type="predicted"/>
<dbReference type="SUPFAM" id="SSF56349">
    <property type="entry name" value="DNA breaking-rejoining enzymes"/>
    <property type="match status" value="1"/>
</dbReference>
<dbReference type="InterPro" id="IPR010998">
    <property type="entry name" value="Integrase_recombinase_N"/>
</dbReference>
<dbReference type="InterPro" id="IPR013762">
    <property type="entry name" value="Integrase-like_cat_sf"/>
</dbReference>
<keyword evidence="2" id="KW-0233">DNA recombination</keyword>
<evidence type="ECO:0000259" key="3">
    <source>
        <dbReference type="PROSITE" id="PS51898"/>
    </source>
</evidence>
<dbReference type="PROSITE" id="PS51898">
    <property type="entry name" value="TYR_RECOMBINASE"/>
    <property type="match status" value="1"/>
</dbReference>
<evidence type="ECO:0000313" key="5">
    <source>
        <dbReference type="Proteomes" id="UP000249547"/>
    </source>
</evidence>
<dbReference type="Pfam" id="PF00589">
    <property type="entry name" value="Phage_integrase"/>
    <property type="match status" value="1"/>
</dbReference>
<name>A0A327Q7W1_9BACT</name>
<dbReference type="GO" id="GO:0006310">
    <property type="term" value="P:DNA recombination"/>
    <property type="evidence" value="ECO:0007669"/>
    <property type="project" value="UniProtKB-KW"/>
</dbReference>
<reference evidence="4 5" key="1">
    <citation type="submission" date="2018-06" db="EMBL/GenBank/DDBJ databases">
        <title>Genomic Encyclopedia of Archaeal and Bacterial Type Strains, Phase II (KMG-II): from individual species to whole genera.</title>
        <authorList>
            <person name="Goeker M."/>
        </authorList>
    </citation>
    <scope>NUCLEOTIDE SEQUENCE [LARGE SCALE GENOMIC DNA]</scope>
    <source>
        <strain evidence="4 5">DSM 23857</strain>
    </source>
</reference>
<keyword evidence="1" id="KW-0238">DNA-binding</keyword>
<dbReference type="OrthoDB" id="662986at2"/>